<dbReference type="AlphaFoldDB" id="A7VPZ6"/>
<comment type="caution">
    <text evidence="1">The sequence shown here is derived from an EMBL/GenBank/DDBJ whole genome shotgun (WGS) entry which is preliminary data.</text>
</comment>
<organism evidence="1 2">
    <name type="scientific">[Clostridium] leptum DSM 753</name>
    <dbReference type="NCBI Taxonomy" id="428125"/>
    <lineage>
        <taxon>Bacteria</taxon>
        <taxon>Bacillati</taxon>
        <taxon>Bacillota</taxon>
        <taxon>Clostridia</taxon>
        <taxon>Eubacteriales</taxon>
        <taxon>Oscillospiraceae</taxon>
        <taxon>Oscillospiraceae incertae sedis</taxon>
    </lineage>
</organism>
<dbReference type="EMBL" id="ABCB02000014">
    <property type="protein sequence ID" value="EDO62501.1"/>
    <property type="molecule type" value="Genomic_DNA"/>
</dbReference>
<evidence type="ECO:0000313" key="1">
    <source>
        <dbReference type="EMBL" id="EDO62501.1"/>
    </source>
</evidence>
<name>A7VPZ6_9FIRM</name>
<dbReference type="Proteomes" id="UP000003490">
    <property type="component" value="Unassembled WGS sequence"/>
</dbReference>
<evidence type="ECO:0000313" key="2">
    <source>
        <dbReference type="Proteomes" id="UP000003490"/>
    </source>
</evidence>
<sequence length="78" mass="8721">MAVLLTDTAKISFDDINFILFRPFHDFHSHIIDLLLLIPAKKDKVIGSGHIGIRLPLFLKAENSLCGSSQNLESSRCQ</sequence>
<gene>
    <name evidence="1" type="ORF">CLOLEP_00623</name>
</gene>
<dbReference type="HOGENOM" id="CLU_2615793_0_0_9"/>
<proteinExistence type="predicted"/>
<reference evidence="1 2" key="1">
    <citation type="submission" date="2007-08" db="EMBL/GenBank/DDBJ databases">
        <title>Draft genome sequence of Clostridium leptum (DSM 753).</title>
        <authorList>
            <person name="Sudarsanam P."/>
            <person name="Ley R."/>
            <person name="Guruge J."/>
            <person name="Turnbaugh P.J."/>
            <person name="Mahowald M."/>
            <person name="Liep D."/>
            <person name="Gordon J."/>
        </authorList>
    </citation>
    <scope>NUCLEOTIDE SEQUENCE [LARGE SCALE GENOMIC DNA]</scope>
    <source>
        <strain evidence="1 2">DSM 753</strain>
    </source>
</reference>
<accession>A7VPZ6</accession>
<protein>
    <submittedName>
        <fullName evidence="1">Uncharacterized protein</fullName>
    </submittedName>
</protein>
<reference evidence="1 2" key="2">
    <citation type="submission" date="2007-08" db="EMBL/GenBank/DDBJ databases">
        <authorList>
            <person name="Fulton L."/>
            <person name="Clifton S."/>
            <person name="Fulton B."/>
            <person name="Xu J."/>
            <person name="Minx P."/>
            <person name="Pepin K.H."/>
            <person name="Johnson M."/>
            <person name="Thiruvilangam P."/>
            <person name="Bhonagiri V."/>
            <person name="Nash W.E."/>
            <person name="Wang C."/>
            <person name="Mardis E.R."/>
            <person name="Wilson R.K."/>
        </authorList>
    </citation>
    <scope>NUCLEOTIDE SEQUENCE [LARGE SCALE GENOMIC DNA]</scope>
    <source>
        <strain evidence="1 2">DSM 753</strain>
    </source>
</reference>